<comment type="caution">
    <text evidence="2">The sequence shown here is derived from an EMBL/GenBank/DDBJ whole genome shotgun (WGS) entry which is preliminary data.</text>
</comment>
<dbReference type="Proteomes" id="UP001500668">
    <property type="component" value="Unassembled WGS sequence"/>
</dbReference>
<sequence length="235" mass="26212">MQRTVDSGPFPPSPPPSTTDPAVIAAHDWAAFDAVEKMVDHWERPGWSGDTRAYYWMLTIPEESPLVGHMRQCQRALAHFGFDDIAPDGLHLTLGRIGLVGEIGGDRLDRLTADAQQRVSGRFTLRAIPLSASRGAIRYSVAPWRPLLDLYQMLHEVGARHGLPFRKPAAVFRPHMGIAYSNRTLPAAGVRAALRPLRELDPVDVLVEQAHLVVLRREARAYRWNVARTLHLAPC</sequence>
<keyword evidence="3" id="KW-1185">Reference proteome</keyword>
<organism evidence="2 3">
    <name type="scientific">Streptomyces crystallinus</name>
    <dbReference type="NCBI Taxonomy" id="68191"/>
    <lineage>
        <taxon>Bacteria</taxon>
        <taxon>Bacillati</taxon>
        <taxon>Actinomycetota</taxon>
        <taxon>Actinomycetes</taxon>
        <taxon>Kitasatosporales</taxon>
        <taxon>Streptomycetaceae</taxon>
        <taxon>Streptomyces</taxon>
    </lineage>
</organism>
<dbReference type="RefSeq" id="WP_344074149.1">
    <property type="nucleotide sequence ID" value="NZ_BAAACA010000014.1"/>
</dbReference>
<evidence type="ECO:0000256" key="1">
    <source>
        <dbReference type="SAM" id="MobiDB-lite"/>
    </source>
</evidence>
<dbReference type="EMBL" id="BAAACA010000014">
    <property type="protein sequence ID" value="GAA0599159.1"/>
    <property type="molecule type" value="Genomic_DNA"/>
</dbReference>
<evidence type="ECO:0000313" key="2">
    <source>
        <dbReference type="EMBL" id="GAA0599159.1"/>
    </source>
</evidence>
<gene>
    <name evidence="2" type="ORF">GCM10010394_30900</name>
</gene>
<evidence type="ECO:0008006" key="4">
    <source>
        <dbReference type="Google" id="ProtNLM"/>
    </source>
</evidence>
<dbReference type="SUPFAM" id="SSF55144">
    <property type="entry name" value="LigT-like"/>
    <property type="match status" value="1"/>
</dbReference>
<proteinExistence type="predicted"/>
<feature type="region of interest" description="Disordered" evidence="1">
    <location>
        <begin position="1"/>
        <end position="21"/>
    </location>
</feature>
<dbReference type="Pfam" id="PF13563">
    <property type="entry name" value="2_5_RNA_ligase2"/>
    <property type="match status" value="1"/>
</dbReference>
<name>A0ABN1FW69_9ACTN</name>
<feature type="compositionally biased region" description="Pro residues" evidence="1">
    <location>
        <begin position="9"/>
        <end position="18"/>
    </location>
</feature>
<reference evidence="3" key="1">
    <citation type="journal article" date="2019" name="Int. J. Syst. Evol. Microbiol.">
        <title>The Global Catalogue of Microorganisms (GCM) 10K type strain sequencing project: providing services to taxonomists for standard genome sequencing and annotation.</title>
        <authorList>
            <consortium name="The Broad Institute Genomics Platform"/>
            <consortium name="The Broad Institute Genome Sequencing Center for Infectious Disease"/>
            <person name="Wu L."/>
            <person name="Ma J."/>
        </authorList>
    </citation>
    <scope>NUCLEOTIDE SEQUENCE [LARGE SCALE GENOMIC DNA]</scope>
    <source>
        <strain evidence="3">JCM 5067</strain>
    </source>
</reference>
<accession>A0ABN1FW69</accession>
<dbReference type="InterPro" id="IPR009097">
    <property type="entry name" value="Cyclic_Pdiesterase"/>
</dbReference>
<dbReference type="Gene3D" id="3.90.1140.10">
    <property type="entry name" value="Cyclic phosphodiesterase"/>
    <property type="match status" value="1"/>
</dbReference>
<evidence type="ECO:0000313" key="3">
    <source>
        <dbReference type="Proteomes" id="UP001500668"/>
    </source>
</evidence>
<protein>
    <recommendedName>
        <fullName evidence="4">2'-5' RNA ligase family protein</fullName>
    </recommendedName>
</protein>